<organism evidence="1">
    <name type="scientific">Aphanomyces stellatus</name>
    <dbReference type="NCBI Taxonomy" id="120398"/>
    <lineage>
        <taxon>Eukaryota</taxon>
        <taxon>Sar</taxon>
        <taxon>Stramenopiles</taxon>
        <taxon>Oomycota</taxon>
        <taxon>Saprolegniomycetes</taxon>
        <taxon>Saprolegniales</taxon>
        <taxon>Verrucalvaceae</taxon>
        <taxon>Aphanomyces</taxon>
    </lineage>
</organism>
<accession>A0A6A4ZHP5</accession>
<dbReference type="EMBL" id="VJMH01001556">
    <property type="protein sequence ID" value="KAF0711611.1"/>
    <property type="molecule type" value="Genomic_DNA"/>
</dbReference>
<sequence>MTVMPTEMDVVRRTCLDPAWVAATAASLNVDPTARDPTTNAKLNPYLRRTLPAARFQVSDSRTSRPGIYTSTCGYNRPISGIGATVDANGNAVNQGNIAGTLVVEWGPWDSITLTTYVNSILLQEVLGYDVSYTIVDGSVSTSRMSTVSTLGKCAPSHFNAEVWSAVRIASLNVFANATTRSIIGYWGRSGHYTLTANVAQAIQGPAIPTNNLRRAASPDFWREYVLDDDLIAFYSVDKHNRTAIMSTQYCHDGTMGCLNGCSKSYACTLNEAQGKKCIFVAHVSYDYDTGYLQAFASNNNVPAYFCFLGDPGMQNYVVDTMTRNGTITFYHWEPDRFHFDHAGKFARINWPLPDPAIVATSTGGFGELGYGQRTTNPVNVDFPQQNLLKLYSNVLRSDPYLTHFLDKVQLTQLDINNMLQMLSDKNKDSTIVHPAFDAACAWVKANYATWQSWVDPLPLCSIQTHVNFTITGCSDMSRQVSFVWTQPDPTNSSQPYVCDGGITTLPVTLRTSRSCDWLTANPNVWLPWTLAPPVCDPSFFAYTISPCTTTATRPVNFAWLMPSASNSSASAECINGVSLPSNTVIQCDFVP</sequence>
<evidence type="ECO:0000313" key="1">
    <source>
        <dbReference type="EMBL" id="KAF0711611.1"/>
    </source>
</evidence>
<dbReference type="OrthoDB" id="167531at2759"/>
<comment type="caution">
    <text evidence="1">The sequence shown here is derived from an EMBL/GenBank/DDBJ whole genome shotgun (WGS) entry which is preliminary data.</text>
</comment>
<dbReference type="AlphaFoldDB" id="A0A6A4ZHP5"/>
<name>A0A6A4ZHP5_9STRA</name>
<feature type="non-terminal residue" evidence="1">
    <location>
        <position position="592"/>
    </location>
</feature>
<protein>
    <submittedName>
        <fullName evidence="1">Uncharacterized protein</fullName>
    </submittedName>
</protein>
<gene>
    <name evidence="1" type="ORF">As57867_005165</name>
</gene>
<proteinExistence type="predicted"/>
<reference evidence="1" key="1">
    <citation type="submission" date="2019-06" db="EMBL/GenBank/DDBJ databases">
        <title>Genomics analysis of Aphanomyces spp. identifies a new class of oomycete effector associated with host adaptation.</title>
        <authorList>
            <person name="Gaulin E."/>
        </authorList>
    </citation>
    <scope>NUCLEOTIDE SEQUENCE</scope>
    <source>
        <strain evidence="1">CBS 578.67</strain>
    </source>
</reference>